<feature type="domain" description="Transposase Tc1-like" evidence="3">
    <location>
        <begin position="66"/>
        <end position="133"/>
    </location>
</feature>
<evidence type="ECO:0000256" key="1">
    <source>
        <dbReference type="ARBA" id="ARBA00023157"/>
    </source>
</evidence>
<dbReference type="EMBL" id="CAUEEQ010002002">
    <property type="protein sequence ID" value="CAJ0921459.1"/>
    <property type="molecule type" value="Genomic_DNA"/>
</dbReference>
<dbReference type="Pfam" id="PF01498">
    <property type="entry name" value="HTH_Tnp_Tc3_2"/>
    <property type="match status" value="1"/>
</dbReference>
<comment type="caution">
    <text evidence="4">The sequence shown here is derived from an EMBL/GenBank/DDBJ whole genome shotgun (WGS) entry which is preliminary data.</text>
</comment>
<proteinExistence type="predicted"/>
<evidence type="ECO:0000259" key="3">
    <source>
        <dbReference type="Pfam" id="PF01498"/>
    </source>
</evidence>
<evidence type="ECO:0000256" key="2">
    <source>
        <dbReference type="SAM" id="MobiDB-lite"/>
    </source>
</evidence>
<gene>
    <name evidence="4" type="ORF">RIMI_LOCUS1522255</name>
</gene>
<reference evidence="4" key="1">
    <citation type="submission" date="2023-07" db="EMBL/GenBank/DDBJ databases">
        <authorList>
            <person name="Stuckert A."/>
        </authorList>
    </citation>
    <scope>NUCLEOTIDE SEQUENCE</scope>
</reference>
<dbReference type="SUPFAM" id="SSF46689">
    <property type="entry name" value="Homeodomain-like"/>
    <property type="match status" value="1"/>
</dbReference>
<name>A0ABN9KUH3_9NEOB</name>
<keyword evidence="1" id="KW-1015">Disulfide bond</keyword>
<feature type="region of interest" description="Disordered" evidence="2">
    <location>
        <begin position="47"/>
        <end position="75"/>
    </location>
</feature>
<dbReference type="PANTHER" id="PTHR11675">
    <property type="entry name" value="N-ACETYLGALACTOSAMINYLTRANSFERASE"/>
    <property type="match status" value="1"/>
</dbReference>
<dbReference type="InterPro" id="IPR009057">
    <property type="entry name" value="Homeodomain-like_sf"/>
</dbReference>
<keyword evidence="5" id="KW-1185">Reference proteome</keyword>
<protein>
    <recommendedName>
        <fullName evidence="3">Transposase Tc1-like domain-containing protein</fullName>
    </recommendedName>
</protein>
<accession>A0ABN9KUH3</accession>
<evidence type="ECO:0000313" key="5">
    <source>
        <dbReference type="Proteomes" id="UP001176940"/>
    </source>
</evidence>
<organism evidence="4 5">
    <name type="scientific">Ranitomeya imitator</name>
    <name type="common">mimic poison frog</name>
    <dbReference type="NCBI Taxonomy" id="111125"/>
    <lineage>
        <taxon>Eukaryota</taxon>
        <taxon>Metazoa</taxon>
        <taxon>Chordata</taxon>
        <taxon>Craniata</taxon>
        <taxon>Vertebrata</taxon>
        <taxon>Euteleostomi</taxon>
        <taxon>Amphibia</taxon>
        <taxon>Batrachia</taxon>
        <taxon>Anura</taxon>
        <taxon>Neobatrachia</taxon>
        <taxon>Hyloidea</taxon>
        <taxon>Dendrobatidae</taxon>
        <taxon>Dendrobatinae</taxon>
        <taxon>Ranitomeya</taxon>
    </lineage>
</organism>
<dbReference type="Gene3D" id="1.10.8.460">
    <property type="entry name" value="ppGaNTase-T1 linker domain-like"/>
    <property type="match status" value="1"/>
</dbReference>
<dbReference type="Proteomes" id="UP001176940">
    <property type="component" value="Unassembled WGS sequence"/>
</dbReference>
<evidence type="ECO:0000313" key="4">
    <source>
        <dbReference type="EMBL" id="CAJ0921459.1"/>
    </source>
</evidence>
<dbReference type="PANTHER" id="PTHR11675:SF47">
    <property type="entry name" value="POLYPEPTIDE N-ACETYLGALACTOSAMINYLTRANSFERASE 13"/>
    <property type="match status" value="1"/>
</dbReference>
<sequence length="221" mass="25795">MPKIHPATKAWTIKRLKTRSTAEVADTFNVPQRQVHRIKKRFEETGDVFDKPRSSRPHKTTAQEERLLVRKSKASPSSTAAELQQAWSLQVPVSTRTVCRILSQNGLHCRISAQKPALNKRQIKKRMAFAKSHSLLNRWMLEKWQKVDFSDESSVELHHSRSKYCRRPTGARVVKVDYGDVTERKSLRDRLKCKPFSWYLETIYPDSQIPRRYFSLGELGY</sequence>
<dbReference type="InterPro" id="IPR002492">
    <property type="entry name" value="Transposase_Tc1-like"/>
</dbReference>